<feature type="transmembrane region" description="Helical" evidence="6">
    <location>
        <begin position="171"/>
        <end position="190"/>
    </location>
</feature>
<dbReference type="PANTHER" id="PTHR21389">
    <property type="entry name" value="P53 INDUCED PROTEIN"/>
    <property type="match status" value="1"/>
</dbReference>
<evidence type="ECO:0000256" key="2">
    <source>
        <dbReference type="ARBA" id="ARBA00022692"/>
    </source>
</evidence>
<evidence type="ECO:0000256" key="6">
    <source>
        <dbReference type="SAM" id="Phobius"/>
    </source>
</evidence>
<evidence type="ECO:0008006" key="9">
    <source>
        <dbReference type="Google" id="ProtNLM"/>
    </source>
</evidence>
<keyword evidence="3 6" id="KW-1133">Transmembrane helix</keyword>
<proteinExistence type="predicted"/>
<feature type="transmembrane region" description="Helical" evidence="6">
    <location>
        <begin position="196"/>
        <end position="221"/>
    </location>
</feature>
<evidence type="ECO:0000256" key="5">
    <source>
        <dbReference type="SAM" id="MobiDB-lite"/>
    </source>
</evidence>
<evidence type="ECO:0000256" key="1">
    <source>
        <dbReference type="ARBA" id="ARBA00004141"/>
    </source>
</evidence>
<keyword evidence="8" id="KW-1185">Reference proteome</keyword>
<evidence type="ECO:0000313" key="8">
    <source>
        <dbReference type="Proteomes" id="UP001497453"/>
    </source>
</evidence>
<keyword evidence="2 6" id="KW-0812">Transmembrane</keyword>
<dbReference type="InterPro" id="IPR059112">
    <property type="entry name" value="CysZ/EI24"/>
</dbReference>
<dbReference type="Proteomes" id="UP001497453">
    <property type="component" value="Chromosome 3"/>
</dbReference>
<dbReference type="Pfam" id="PF07264">
    <property type="entry name" value="EI24"/>
    <property type="match status" value="1"/>
</dbReference>
<gene>
    <name evidence="7" type="ORF">GFSPODELE1_LOCUS4683</name>
</gene>
<reference evidence="8" key="1">
    <citation type="submission" date="2024-04" db="EMBL/GenBank/DDBJ databases">
        <authorList>
            <person name="Shaw F."/>
            <person name="Minotto A."/>
        </authorList>
    </citation>
    <scope>NUCLEOTIDE SEQUENCE [LARGE SCALE GENOMIC DNA]</scope>
</reference>
<evidence type="ECO:0000256" key="4">
    <source>
        <dbReference type="ARBA" id="ARBA00023136"/>
    </source>
</evidence>
<feature type="transmembrane region" description="Helical" evidence="6">
    <location>
        <begin position="118"/>
        <end position="140"/>
    </location>
</feature>
<feature type="compositionally biased region" description="Basic and acidic residues" evidence="5">
    <location>
        <begin position="392"/>
        <end position="402"/>
    </location>
</feature>
<evidence type="ECO:0000256" key="3">
    <source>
        <dbReference type="ARBA" id="ARBA00022989"/>
    </source>
</evidence>
<feature type="transmembrane region" description="Helical" evidence="6">
    <location>
        <begin position="80"/>
        <end position="98"/>
    </location>
</feature>
<organism evidence="7 8">
    <name type="scientific">Somion occarium</name>
    <dbReference type="NCBI Taxonomy" id="3059160"/>
    <lineage>
        <taxon>Eukaryota</taxon>
        <taxon>Fungi</taxon>
        <taxon>Dikarya</taxon>
        <taxon>Basidiomycota</taxon>
        <taxon>Agaricomycotina</taxon>
        <taxon>Agaricomycetes</taxon>
        <taxon>Polyporales</taxon>
        <taxon>Cerrenaceae</taxon>
        <taxon>Somion</taxon>
    </lineage>
</organism>
<feature type="region of interest" description="Disordered" evidence="5">
    <location>
        <begin position="329"/>
        <end position="402"/>
    </location>
</feature>
<evidence type="ECO:0000313" key="7">
    <source>
        <dbReference type="EMBL" id="CAL1703694.1"/>
    </source>
</evidence>
<dbReference type="EMBL" id="OZ037946">
    <property type="protein sequence ID" value="CAL1703694.1"/>
    <property type="molecule type" value="Genomic_DNA"/>
</dbReference>
<sequence>MSRHVRYDSLSKEYPSPSNMNIPPIYSSRSSYPTFLSFHETARLQLRAATRGLWDAFRWDTVIRLVASDAEIRSNIFKSLLLNFVSLASIYFFDLLLAPLSQGQQKWLHRNVGWFYQVLWLLPVVGVSFYFNSSWCTVIAKRTITLRHGSRATVPPPSSYTGILNSIATSAYRVIMVFTSIIVSFALQLIPVLGPVAGFIFLCWVDAYYCFEFIWIARGLSLSRRLRHLEERWAYYFAFGLPSAALCMWGSSLANAALFALFFPAYIIMAMHAKPQPIDPYNPSGGETLQHPSPYIPIRIRIFAPVTFLNDTIIRVVSIGSRTAANLAASGGNGGSGSMNSRHRRTLSDSVESVEEGAGTESLEMNRLKTRPEPAERPASQAKATSRVRLRGRGESNRRKLD</sequence>
<feature type="transmembrane region" description="Helical" evidence="6">
    <location>
        <begin position="233"/>
        <end position="251"/>
    </location>
</feature>
<protein>
    <recommendedName>
        <fullName evidence="9">Etoposide-induced protein 2.4-domain-containing protein</fullName>
    </recommendedName>
</protein>
<keyword evidence="4 6" id="KW-0472">Membrane</keyword>
<name>A0ABP1D9S9_9APHY</name>
<feature type="compositionally biased region" description="Basic and acidic residues" evidence="5">
    <location>
        <begin position="364"/>
        <end position="376"/>
    </location>
</feature>
<dbReference type="PANTHER" id="PTHR21389:SF0">
    <property type="entry name" value="ETOPOSIDE-INDUCED PROTEIN 2.4 HOMOLOG"/>
    <property type="match status" value="1"/>
</dbReference>
<comment type="subcellular location">
    <subcellularLocation>
        <location evidence="1">Membrane</location>
        <topology evidence="1">Multi-pass membrane protein</topology>
    </subcellularLocation>
</comment>
<accession>A0ABP1D9S9</accession>